<feature type="region of interest" description="Disordered" evidence="1">
    <location>
        <begin position="305"/>
        <end position="343"/>
    </location>
</feature>
<gene>
    <name evidence="2" type="ORF">SCLCIDRAFT_33034</name>
</gene>
<feature type="compositionally biased region" description="Polar residues" evidence="1">
    <location>
        <begin position="314"/>
        <end position="324"/>
    </location>
</feature>
<feature type="region of interest" description="Disordered" evidence="1">
    <location>
        <begin position="203"/>
        <end position="232"/>
    </location>
</feature>
<evidence type="ECO:0008006" key="4">
    <source>
        <dbReference type="Google" id="ProtNLM"/>
    </source>
</evidence>
<dbReference type="HOGENOM" id="CLU_750400_0_0_1"/>
<organism evidence="2 3">
    <name type="scientific">Scleroderma citrinum Foug A</name>
    <dbReference type="NCBI Taxonomy" id="1036808"/>
    <lineage>
        <taxon>Eukaryota</taxon>
        <taxon>Fungi</taxon>
        <taxon>Dikarya</taxon>
        <taxon>Basidiomycota</taxon>
        <taxon>Agaricomycotina</taxon>
        <taxon>Agaricomycetes</taxon>
        <taxon>Agaricomycetidae</taxon>
        <taxon>Boletales</taxon>
        <taxon>Sclerodermatineae</taxon>
        <taxon>Sclerodermataceae</taxon>
        <taxon>Scleroderma</taxon>
    </lineage>
</organism>
<protein>
    <recommendedName>
        <fullName evidence="4">Retrotransposon Copia-like N-terminal domain-containing protein</fullName>
    </recommendedName>
</protein>
<evidence type="ECO:0000313" key="3">
    <source>
        <dbReference type="Proteomes" id="UP000053989"/>
    </source>
</evidence>
<reference evidence="3" key="2">
    <citation type="submission" date="2015-01" db="EMBL/GenBank/DDBJ databases">
        <title>Evolutionary Origins and Diversification of the Mycorrhizal Mutualists.</title>
        <authorList>
            <consortium name="DOE Joint Genome Institute"/>
            <consortium name="Mycorrhizal Genomics Consortium"/>
            <person name="Kohler A."/>
            <person name="Kuo A."/>
            <person name="Nagy L.G."/>
            <person name="Floudas D."/>
            <person name="Copeland A."/>
            <person name="Barry K.W."/>
            <person name="Cichocki N."/>
            <person name="Veneault-Fourrey C."/>
            <person name="LaButti K."/>
            <person name="Lindquist E.A."/>
            <person name="Lipzen A."/>
            <person name="Lundell T."/>
            <person name="Morin E."/>
            <person name="Murat C."/>
            <person name="Riley R."/>
            <person name="Ohm R."/>
            <person name="Sun H."/>
            <person name="Tunlid A."/>
            <person name="Henrissat B."/>
            <person name="Grigoriev I.V."/>
            <person name="Hibbett D.S."/>
            <person name="Martin F."/>
        </authorList>
    </citation>
    <scope>NUCLEOTIDE SEQUENCE [LARGE SCALE GENOMIC DNA]</scope>
    <source>
        <strain evidence="3">Foug A</strain>
    </source>
</reference>
<keyword evidence="3" id="KW-1185">Reference proteome</keyword>
<feature type="compositionally biased region" description="Basic residues" evidence="1">
    <location>
        <begin position="214"/>
        <end position="224"/>
    </location>
</feature>
<feature type="region of interest" description="Disordered" evidence="1">
    <location>
        <begin position="1"/>
        <end position="20"/>
    </location>
</feature>
<dbReference type="OrthoDB" id="2655772at2759"/>
<reference evidence="2 3" key="1">
    <citation type="submission" date="2014-04" db="EMBL/GenBank/DDBJ databases">
        <authorList>
            <consortium name="DOE Joint Genome Institute"/>
            <person name="Kuo A."/>
            <person name="Kohler A."/>
            <person name="Nagy L.G."/>
            <person name="Floudas D."/>
            <person name="Copeland A."/>
            <person name="Barry K.W."/>
            <person name="Cichocki N."/>
            <person name="Veneault-Fourrey C."/>
            <person name="LaButti K."/>
            <person name="Lindquist E.A."/>
            <person name="Lipzen A."/>
            <person name="Lundell T."/>
            <person name="Morin E."/>
            <person name="Murat C."/>
            <person name="Sun H."/>
            <person name="Tunlid A."/>
            <person name="Henrissat B."/>
            <person name="Grigoriev I.V."/>
            <person name="Hibbett D.S."/>
            <person name="Martin F."/>
            <person name="Nordberg H.P."/>
            <person name="Cantor M.N."/>
            <person name="Hua S.X."/>
        </authorList>
    </citation>
    <scope>NUCLEOTIDE SEQUENCE [LARGE SCALE GENOMIC DNA]</scope>
    <source>
        <strain evidence="2 3">Foug A</strain>
    </source>
</reference>
<dbReference type="InParanoid" id="A0A0C2YQC4"/>
<name>A0A0C2YQC4_9AGAM</name>
<dbReference type="Proteomes" id="UP000053989">
    <property type="component" value="Unassembled WGS sequence"/>
</dbReference>
<proteinExistence type="predicted"/>
<evidence type="ECO:0000256" key="1">
    <source>
        <dbReference type="SAM" id="MobiDB-lite"/>
    </source>
</evidence>
<dbReference type="AlphaFoldDB" id="A0A0C2YQC4"/>
<sequence length="369" mass="40660">MSAPPSASTAGKMKASTAASTASVKSAGTSRLYDVPSLEDDGTNFQMWKFHIWMVLGVRAEHEDWLSKDREALAQITLTLKDKPLSGVLYTTTSAEAWKKLSERYEGKGKQSITYLISELFQNMLSDDKSMETQLNSMRQKANVLKTLGQLLEDSLVAIAMVISLPPTYSTLWTILMAADNKLTMDAVINQVLIEEKSRKASSTHSALAAKTTGRSKQKGKGKSSHTEDKCWEKRAAERLKEKDNALKEQADERELAAHVATMGSTHLPPLHLFMARHTSVPVQRDWVIDSTASAQTMCHERNPFDSHHLLQSPHLTTPSNGKTISAPDAGDSLNWAPTPSIAGNSMLHEKFTKLQLNKPKSNGFNGKN</sequence>
<dbReference type="EMBL" id="KN822232">
    <property type="protein sequence ID" value="KIM51938.1"/>
    <property type="molecule type" value="Genomic_DNA"/>
</dbReference>
<dbReference type="STRING" id="1036808.A0A0C2YQC4"/>
<dbReference type="Pfam" id="PF14223">
    <property type="entry name" value="Retrotran_gag_2"/>
    <property type="match status" value="1"/>
</dbReference>
<accession>A0A0C2YQC4</accession>
<evidence type="ECO:0000313" key="2">
    <source>
        <dbReference type="EMBL" id="KIM51938.1"/>
    </source>
</evidence>